<dbReference type="OrthoDB" id="8123886at2759"/>
<dbReference type="SMART" id="SM00596">
    <property type="entry name" value="PRE_C2HC"/>
    <property type="match status" value="1"/>
</dbReference>
<feature type="region of interest" description="Disordered" evidence="1">
    <location>
        <begin position="149"/>
        <end position="236"/>
    </location>
</feature>
<dbReference type="Pfam" id="PF07530">
    <property type="entry name" value="PRE_C2HC"/>
    <property type="match status" value="1"/>
</dbReference>
<dbReference type="InterPro" id="IPR006579">
    <property type="entry name" value="Pre_C2HC_dom"/>
</dbReference>
<protein>
    <submittedName>
        <fullName evidence="4">Flocculation protein FLO11-like</fullName>
    </submittedName>
</protein>
<proteinExistence type="predicted"/>
<gene>
    <name evidence="4" type="primary">LOC113507163</name>
</gene>
<feature type="compositionally biased region" description="Basic residues" evidence="1">
    <location>
        <begin position="176"/>
        <end position="187"/>
    </location>
</feature>
<feature type="compositionally biased region" description="Low complexity" evidence="1">
    <location>
        <begin position="157"/>
        <end position="168"/>
    </location>
</feature>
<evidence type="ECO:0000259" key="2">
    <source>
        <dbReference type="SMART" id="SM00596"/>
    </source>
</evidence>
<sequence length="406" mass="44127">MPFHAVGKGAVLPQRRPPSRSANKRGRPGEDWQRVVQAYQKSSPLPTPGRETDATPSPAFCNPRSCALSATRAFYTPRPPLKPNPLRNSSTSPPPRRAPSERQVSPAPSARSKSRSPVRPTPTPSISRAALADHPLFAHLAPVLDAEMASDSEEVLTESSSESSSSSSADDFTVVGKKRSRKAKPKTQAKAAKTEAPLATAPAPTPAPAAAASPASAVQSTSGSHRVLPRSQKPPPIFLHQKEKWTEVSSWCTTHHVQFTSGRLVKDGIKIIVPTSGDFRTLTEMLQARHLQYHTYALPEERTLRVVLKGLPVSLSTKEIEEDLTAQGIAVTKVHRMHRAKGLTPYEMVLAVIPRSADTKAIFKVKTVCHLSAPNAICIGRSPQNRRIKLNTQHQDKRGPRGQCHN</sequence>
<dbReference type="GeneID" id="113507163"/>
<name>A0A7E5WY77_TRINI</name>
<reference evidence="4" key="1">
    <citation type="submission" date="2025-08" db="UniProtKB">
        <authorList>
            <consortium name="RefSeq"/>
        </authorList>
    </citation>
    <scope>IDENTIFICATION</scope>
</reference>
<evidence type="ECO:0000256" key="1">
    <source>
        <dbReference type="SAM" id="MobiDB-lite"/>
    </source>
</evidence>
<evidence type="ECO:0000313" key="3">
    <source>
        <dbReference type="Proteomes" id="UP000322000"/>
    </source>
</evidence>
<dbReference type="Proteomes" id="UP000322000">
    <property type="component" value="Unplaced"/>
</dbReference>
<feature type="compositionally biased region" description="Low complexity" evidence="1">
    <location>
        <begin position="101"/>
        <end position="128"/>
    </location>
</feature>
<feature type="region of interest" description="Disordered" evidence="1">
    <location>
        <begin position="1"/>
        <end position="130"/>
    </location>
</feature>
<dbReference type="KEGG" id="tnl:113507163"/>
<accession>A0A7E5WY77</accession>
<dbReference type="InParanoid" id="A0A7E5WY77"/>
<organism evidence="3 4">
    <name type="scientific">Trichoplusia ni</name>
    <name type="common">Cabbage looper</name>
    <dbReference type="NCBI Taxonomy" id="7111"/>
    <lineage>
        <taxon>Eukaryota</taxon>
        <taxon>Metazoa</taxon>
        <taxon>Ecdysozoa</taxon>
        <taxon>Arthropoda</taxon>
        <taxon>Hexapoda</taxon>
        <taxon>Insecta</taxon>
        <taxon>Pterygota</taxon>
        <taxon>Neoptera</taxon>
        <taxon>Endopterygota</taxon>
        <taxon>Lepidoptera</taxon>
        <taxon>Glossata</taxon>
        <taxon>Ditrysia</taxon>
        <taxon>Noctuoidea</taxon>
        <taxon>Noctuidae</taxon>
        <taxon>Plusiinae</taxon>
        <taxon>Trichoplusia</taxon>
    </lineage>
</organism>
<feature type="compositionally biased region" description="Low complexity" evidence="1">
    <location>
        <begin position="188"/>
        <end position="217"/>
    </location>
</feature>
<dbReference type="RefSeq" id="XP_026745818.1">
    <property type="nucleotide sequence ID" value="XM_026890017.1"/>
</dbReference>
<evidence type="ECO:0000313" key="4">
    <source>
        <dbReference type="RefSeq" id="XP_026745818.1"/>
    </source>
</evidence>
<dbReference type="AlphaFoldDB" id="A0A7E5WY77"/>
<keyword evidence="3" id="KW-1185">Reference proteome</keyword>
<feature type="domain" description="Pre-C2HC" evidence="2">
    <location>
        <begin position="317"/>
        <end position="378"/>
    </location>
</feature>